<reference evidence="3 4" key="1">
    <citation type="journal article" date="2023" name="G3 (Bethesda)">
        <title>A chromosome-length genome assembly and annotation of blackberry (Rubus argutus, cv. 'Hillquist').</title>
        <authorList>
            <person name="Bruna T."/>
            <person name="Aryal R."/>
            <person name="Dudchenko O."/>
            <person name="Sargent D.J."/>
            <person name="Mead D."/>
            <person name="Buti M."/>
            <person name="Cavallini A."/>
            <person name="Hytonen T."/>
            <person name="Andres J."/>
            <person name="Pham M."/>
            <person name="Weisz D."/>
            <person name="Mascagni F."/>
            <person name="Usai G."/>
            <person name="Natali L."/>
            <person name="Bassil N."/>
            <person name="Fernandez G.E."/>
            <person name="Lomsadze A."/>
            <person name="Armour M."/>
            <person name="Olukolu B."/>
            <person name="Poorten T."/>
            <person name="Britton C."/>
            <person name="Davik J."/>
            <person name="Ashrafi H."/>
            <person name="Aiden E.L."/>
            <person name="Borodovsky M."/>
            <person name="Worthington M."/>
        </authorList>
    </citation>
    <scope>NUCLEOTIDE SEQUENCE [LARGE SCALE GENOMIC DNA]</scope>
    <source>
        <strain evidence="3">PI 553951</strain>
    </source>
</reference>
<protein>
    <recommendedName>
        <fullName evidence="2">Disease resistance protein At4g27190-like leucine-rich repeats domain-containing protein</fullName>
    </recommendedName>
</protein>
<comment type="caution">
    <text evidence="3">The sequence shown here is derived from an EMBL/GenBank/DDBJ whole genome shotgun (WGS) entry which is preliminary data.</text>
</comment>
<dbReference type="PANTHER" id="PTHR33463:SF204">
    <property type="entry name" value="NB-ARC DOMAIN-CONTAINING PROTEIN"/>
    <property type="match status" value="1"/>
</dbReference>
<keyword evidence="1" id="KW-0611">Plant defense</keyword>
<accession>A0AAW1WSE0</accession>
<dbReference type="PANTHER" id="PTHR33463">
    <property type="entry name" value="NB-ARC DOMAIN-CONTAINING PROTEIN-RELATED"/>
    <property type="match status" value="1"/>
</dbReference>
<keyword evidence="4" id="KW-1185">Reference proteome</keyword>
<feature type="domain" description="Disease resistance protein At4g27190-like leucine-rich repeats" evidence="2">
    <location>
        <begin position="122"/>
        <end position="201"/>
    </location>
</feature>
<evidence type="ECO:0000313" key="4">
    <source>
        <dbReference type="Proteomes" id="UP001457282"/>
    </source>
</evidence>
<dbReference type="EMBL" id="JBEDUW010000005">
    <property type="protein sequence ID" value="KAK9927547.1"/>
    <property type="molecule type" value="Genomic_DNA"/>
</dbReference>
<evidence type="ECO:0000259" key="2">
    <source>
        <dbReference type="Pfam" id="PF23247"/>
    </source>
</evidence>
<feature type="domain" description="Disease resistance protein At4g27190-like leucine-rich repeats" evidence="2">
    <location>
        <begin position="499"/>
        <end position="576"/>
    </location>
</feature>
<proteinExistence type="predicted"/>
<evidence type="ECO:0000256" key="1">
    <source>
        <dbReference type="ARBA" id="ARBA00022821"/>
    </source>
</evidence>
<feature type="domain" description="Disease resistance protein At4g27190-like leucine-rich repeats" evidence="2">
    <location>
        <begin position="357"/>
        <end position="494"/>
    </location>
</feature>
<dbReference type="Gene3D" id="3.80.10.10">
    <property type="entry name" value="Ribonuclease Inhibitor"/>
    <property type="match status" value="2"/>
</dbReference>
<feature type="domain" description="Disease resistance protein At4g27190-like leucine-rich repeats" evidence="2">
    <location>
        <begin position="4"/>
        <end position="82"/>
    </location>
</feature>
<dbReference type="Proteomes" id="UP001457282">
    <property type="component" value="Unassembled WGS sequence"/>
</dbReference>
<dbReference type="InterPro" id="IPR050905">
    <property type="entry name" value="Plant_NBS-LRR"/>
</dbReference>
<gene>
    <name evidence="3" type="ORF">M0R45_024728</name>
</gene>
<organism evidence="3 4">
    <name type="scientific">Rubus argutus</name>
    <name type="common">Southern blackberry</name>
    <dbReference type="NCBI Taxonomy" id="59490"/>
    <lineage>
        <taxon>Eukaryota</taxon>
        <taxon>Viridiplantae</taxon>
        <taxon>Streptophyta</taxon>
        <taxon>Embryophyta</taxon>
        <taxon>Tracheophyta</taxon>
        <taxon>Spermatophyta</taxon>
        <taxon>Magnoliopsida</taxon>
        <taxon>eudicotyledons</taxon>
        <taxon>Gunneridae</taxon>
        <taxon>Pentapetalae</taxon>
        <taxon>rosids</taxon>
        <taxon>fabids</taxon>
        <taxon>Rosales</taxon>
        <taxon>Rosaceae</taxon>
        <taxon>Rosoideae</taxon>
        <taxon>Rosoideae incertae sedis</taxon>
        <taxon>Rubus</taxon>
    </lineage>
</organism>
<evidence type="ECO:0000313" key="3">
    <source>
        <dbReference type="EMBL" id="KAK9927547.1"/>
    </source>
</evidence>
<dbReference type="SUPFAM" id="SSF52047">
    <property type="entry name" value="RNI-like"/>
    <property type="match status" value="2"/>
</dbReference>
<dbReference type="Pfam" id="PF23247">
    <property type="entry name" value="LRR_RPS2"/>
    <property type="match status" value="5"/>
</dbReference>
<feature type="domain" description="Disease resistance protein At4g27190-like leucine-rich repeats" evidence="2">
    <location>
        <begin position="212"/>
        <end position="252"/>
    </location>
</feature>
<dbReference type="AlphaFoldDB" id="A0AAW1WSE0"/>
<name>A0AAW1WSE0_RUBAR</name>
<sequence length="615" mass="69599">MQVVFPNLTILSINNCNDLKFLFSISMAKSLVELKHLEVSTCEIMEEIVSTRDQSNEETIDNIFCKLESLTLDGLPNLARFCTRGYIEFLPDTERGALLDVKSEIVVQNCLFDAQMKFPSLEKLKIYGIWELQAIWNNQFADEDSFCKLIEVVIVNCHSLMNIFVPRMMGRLNALETLLILNCDSLEVVFEVGRTDVEERHADTSAPHQLGPFYCQSLGSVTIEWCKSLQKIFPTSVARGLQKLYTLRLEKCHEVEEIIVGEAGLETTPPQFVFPKVTKVVVLDMPKLSRFYPGMHVSRWPLLTNLHVSRCNKVKLFAAKLPIFGGKQELNPLIEQSLFLIDKDSFPNLEHLILGDHEIWYGPSSPAQFMFSKLKSIEFRHCTPFSKQAALLFLHKLHNLNTLKVNGIWFSYLNRLEGPEGPEEIFVNEEEMNSGGEMGRQAVGTLTLPRVKHMKIFHLNKLLHLGNHSSQSAGPLFPNLDSLEVSWCGILKSIESSAISFRNLTTLTVVSCRGLEYLTTYSVAKSLMQLTTLRVKFCERAREIIVASNEDDHCEIAFSRLQLLELAWLPSLQGFCSGNCIVKLPFSTKLDVRGCPIELEISSQGILLSNSKSKQ</sequence>
<dbReference type="InterPro" id="IPR057135">
    <property type="entry name" value="At4g27190-like_LRR"/>
</dbReference>
<dbReference type="InterPro" id="IPR032675">
    <property type="entry name" value="LRR_dom_sf"/>
</dbReference>